<dbReference type="EMBL" id="REGN01002161">
    <property type="protein sequence ID" value="RNA29810.1"/>
    <property type="molecule type" value="Genomic_DNA"/>
</dbReference>
<dbReference type="AlphaFoldDB" id="A0A3M7S2F6"/>
<protein>
    <submittedName>
        <fullName evidence="1">Uncharacterized protein</fullName>
    </submittedName>
</protein>
<sequence length="63" mass="7069">MCRTRGEESNDISTTPNRVKNSRFRCFKVLGYVLGASSNGIGPKNHLISPNNISFNPFSRIRL</sequence>
<keyword evidence="2" id="KW-1185">Reference proteome</keyword>
<evidence type="ECO:0000313" key="1">
    <source>
        <dbReference type="EMBL" id="RNA29810.1"/>
    </source>
</evidence>
<gene>
    <name evidence="1" type="ORF">BpHYR1_053184</name>
</gene>
<accession>A0A3M7S2F6</accession>
<reference evidence="1 2" key="1">
    <citation type="journal article" date="2018" name="Sci. Rep.">
        <title>Genomic signatures of local adaptation to the degree of environmental predictability in rotifers.</title>
        <authorList>
            <person name="Franch-Gras L."/>
            <person name="Hahn C."/>
            <person name="Garcia-Roger E.M."/>
            <person name="Carmona M.J."/>
            <person name="Serra M."/>
            <person name="Gomez A."/>
        </authorList>
    </citation>
    <scope>NUCLEOTIDE SEQUENCE [LARGE SCALE GENOMIC DNA]</scope>
    <source>
        <strain evidence="1">HYR1</strain>
    </source>
</reference>
<comment type="caution">
    <text evidence="1">The sequence shown here is derived from an EMBL/GenBank/DDBJ whole genome shotgun (WGS) entry which is preliminary data.</text>
</comment>
<organism evidence="1 2">
    <name type="scientific">Brachionus plicatilis</name>
    <name type="common">Marine rotifer</name>
    <name type="synonym">Brachionus muelleri</name>
    <dbReference type="NCBI Taxonomy" id="10195"/>
    <lineage>
        <taxon>Eukaryota</taxon>
        <taxon>Metazoa</taxon>
        <taxon>Spiralia</taxon>
        <taxon>Gnathifera</taxon>
        <taxon>Rotifera</taxon>
        <taxon>Eurotatoria</taxon>
        <taxon>Monogononta</taxon>
        <taxon>Pseudotrocha</taxon>
        <taxon>Ploima</taxon>
        <taxon>Brachionidae</taxon>
        <taxon>Brachionus</taxon>
    </lineage>
</organism>
<name>A0A3M7S2F6_BRAPC</name>
<proteinExistence type="predicted"/>
<dbReference type="Proteomes" id="UP000276133">
    <property type="component" value="Unassembled WGS sequence"/>
</dbReference>
<evidence type="ECO:0000313" key="2">
    <source>
        <dbReference type="Proteomes" id="UP000276133"/>
    </source>
</evidence>